<evidence type="ECO:0000259" key="15">
    <source>
        <dbReference type="Pfam" id="PF23188"/>
    </source>
</evidence>
<feature type="domain" description="Piezo non-specific cation channel cap" evidence="13">
    <location>
        <begin position="2024"/>
        <end position="2314"/>
    </location>
</feature>
<feature type="transmembrane region" description="Helical" evidence="12">
    <location>
        <begin position="162"/>
        <end position="179"/>
    </location>
</feature>
<evidence type="ECO:0000256" key="1">
    <source>
        <dbReference type="ARBA" id="ARBA00004651"/>
    </source>
</evidence>
<comment type="similarity">
    <text evidence="2">Belongs to the PIEZO (TC 1.A.75) family.</text>
</comment>
<feature type="transmembrane region" description="Helical" evidence="12">
    <location>
        <begin position="1524"/>
        <end position="1547"/>
    </location>
</feature>
<keyword evidence="19" id="KW-1185">Reference proteome</keyword>
<feature type="transmembrane region" description="Helical" evidence="12">
    <location>
        <begin position="1133"/>
        <end position="1151"/>
    </location>
</feature>
<feature type="transmembrane region" description="Helical" evidence="12">
    <location>
        <begin position="599"/>
        <end position="622"/>
    </location>
</feature>
<evidence type="ECO:0000256" key="9">
    <source>
        <dbReference type="ARBA" id="ARBA00023303"/>
    </source>
</evidence>
<keyword evidence="10" id="KW-0175">Coiled coil</keyword>
<dbReference type="Pfam" id="PF24871">
    <property type="entry name" value="Piezo_TM1-24"/>
    <property type="match status" value="1"/>
</dbReference>
<feature type="transmembrane region" description="Helical" evidence="12">
    <location>
        <begin position="803"/>
        <end position="822"/>
    </location>
</feature>
<keyword evidence="9" id="KW-0407">Ion channel</keyword>
<feature type="compositionally biased region" description="Basic and acidic residues" evidence="11">
    <location>
        <begin position="294"/>
        <end position="308"/>
    </location>
</feature>
<sequence length="2320" mass="266654">MNQLFAQSSTSVGRVRFAHLVGSTGAFLKVLVALSSLTFAAQVSFQIATVASDTLRNNLVNCSKVEQLSRQLGFQRVDGIPVHHAVRLIMPDIGVFVVAVVVLVVCTIILRRKSDAVQEPRKRVTSLRRQKALNYAVTVVTEVFVMVALAASSIMIPSMLGSVYLLTGLVLMVMWACYVPLGRLGHLRIPLLIYTGCHILLLHLYQFQFFQGYVAPSGLVPRLLGLTGVVRTDCAEVYGVNFHSEANWQMFINPAVLLLLYWILAFETCAWYRKKWLPLNEGTSEKKWTKHKRELNPERQVPRPKDLEEIPLQSRRLTNKSTGSLVFSGSAYGDEEDDQERLVEELEGNANYNSTAQAAQAAQASTSANQEEQEDIVVASLERPRRKSKRSPIMSFFVYLLKQSYIITLIVMMGWSIKFHSWMAFVLLLAACLLWMMPNSRRATLVASPMLVLYAVCLFLATYIYNINLPELPSQFGEVQAREIGLIRSSVAPEDLAIQLCFLMFFFMTLRQFMQERSSPSEGAFADSYQLESREEQQRPSFSARHFFWVTMCKYWIFVCASMLLLISIQEVVIYRIIYLIFFLLFVTTFQVSYSLWRALMFIFWWVVIIYSIGILIMIYTFQFEKFPAYWQNSTGWNNETLADIGLEQFNTTDLFVKLLTPTSFLIVIILQVHYFHKPFLQLSALDRFSKDTPDVCQAPERDTELSASQTETEADDDEKETQKNQCTKRFSKKLLVMLPVFSRKLSVFISFLWRLAEIHIFKLVIIITMFVAVHQEVSGVAAVYVLLIALLLPFLMTRLHLVLSHLILIWTCIVILAKTIFQLSMVNFKSVEDDCASLNNLSNESLPLRSLDNAVWLGFRKVQRSPSELDSYIKLYILLLAVVLLESIIRYHQKQHYNSVGRAELPVGILFPLIQREEADRSLLDCLKFFANYTFYKFGMEICHIVTAITVCVRLDVFAVFYTVLMIVVMVLRRHTAGRIWWIYMAILAILLPLQYLMALGFPPAACIWYPWHATQVELIMLVRWLYLPDFLNTTPTLVLMADVVQLLCVCLQWRVFRLELAAHTRNDYGGGDNDEILPEVEANLKIPVEDFTITTGSYLDVCKLAVMQYMMWVTMAVIFITGITHRSIFNMGYMIAVFCFMWYGNEFLLKPLRKLLRSWNLFIAYCVAVLFIKSFLQLAGCVYIKLLFKNYCWVVQVMGIGCILTTKDIVIEGDIKCDKPLNASGSEWDVVCFGFLLIQRRIFSSHYFRHVVDLLEAQSRLASRGAELINRILVHGVTRQKEKEAEILEGIKKKMHALKERQSKLRKDYQEPEEHFQAIRSGDYYLFHEIKHSSSVDKKEVTTSMTYGREAFEKEEAVVGPFQVIHTAIEEGKDAAVEKSKQAEDAEVPEKLTDDIGDEEKKEKDESWGTLLKAVISSTFTYLIHVCNAISRNYRLVARKLQAELKIEKEKILEEKKITNITEESDTFGFATGPDDLVEVSIAPLAERSKSRELQAVTMSLHELEALEENRQREFEKSQPQALRLLVAFGYVLVSHSELLCYFLMILDQMLYSSLLSLPLPLMVFLWGMLSVPRPSKTFWITVITYTEAVVVTKYLFQFGFFPWNSNNTETSPFFPPRIIGIEQKDNFANVDIALLLALFIHRSILKKYGLWKDSHDICKDMAQAEENMSQPASPKGNVNESAHTYDNELSTTEGGSTMEVSSSDEQVKMKANEQPNRIKKACLFLFDPFVKFFHKVMHSTYSATVDVYAPMFMCDFINFFIVVFGYKYFGSQQQAGDADVTSYITENRIPTAFLIMLLLQFLFIIIDRALFLRKNVRGKLIYQIFLVILIHIWMFFVLPAVTGRAFFDNVAAQLWYFVKCIYFALSAYQIRCGYPTRILGNFLTKKYTLFNMVLFQGFLAIPFLLELRALMDWIWTDSTLAIGNWLQMEDIYSNIFIIKCWRYHEMHYPTPRGVRKNVASKYGVGGFMLFVIILIIWFPLVLYTFAYEGFEVNPPKEVSVNLRIDTYQPLFQMTVQQNIRNAKESEIQALKQHFLQNEAAISFLNRFEVPDVTVVNVSGQSTAIWGISPPSQDLMIKNLASGNPVQLELSVTIIRSPTKDESGASSITQYFLRTIEDPTALAEIINGTKREQFLIRAVFPRFIQLTAGQVRPVVSLLKGQDGIGYTDIKISLDGPRVDNSSVMQYWSLEEGIYDYSPFNMDKKVQVFVPSLTFITFNDRKAPSTFATLVGYGIIGLYVSFILLIGRFLRMSTTKQYLTIMFRELPQVDNILQLCLDIYLVREMKEFRLEEDLYAKLMFLYRSPETMIEWCRPKPKQD</sequence>
<feature type="domain" description="Piezo TM25-28" evidence="14">
    <location>
        <begin position="1085"/>
        <end position="1323"/>
    </location>
</feature>
<keyword evidence="3" id="KW-0813">Transport</keyword>
<feature type="transmembrane region" description="Helical" evidence="12">
    <location>
        <begin position="251"/>
        <end position="272"/>
    </location>
</feature>
<feature type="transmembrane region" description="Helical" evidence="12">
    <location>
        <begin position="1965"/>
        <end position="1989"/>
    </location>
</feature>
<feature type="transmembrane region" description="Helical" evidence="12">
    <location>
        <begin position="1040"/>
        <end position="1058"/>
    </location>
</feature>
<feature type="transmembrane region" description="Helical" evidence="12">
    <location>
        <begin position="1163"/>
        <end position="1189"/>
    </location>
</feature>
<evidence type="ECO:0000256" key="3">
    <source>
        <dbReference type="ARBA" id="ARBA00022448"/>
    </source>
</evidence>
<feature type="transmembrane region" description="Helical" evidence="12">
    <location>
        <begin position="26"/>
        <end position="48"/>
    </location>
</feature>
<proteinExistence type="inferred from homology"/>
<feature type="transmembrane region" description="Helical" evidence="12">
    <location>
        <begin position="1750"/>
        <end position="1772"/>
    </location>
</feature>
<evidence type="ECO:0000256" key="5">
    <source>
        <dbReference type="ARBA" id="ARBA00022692"/>
    </source>
</evidence>
<feature type="transmembrane region" description="Helical" evidence="12">
    <location>
        <begin position="1823"/>
        <end position="1845"/>
    </location>
</feature>
<dbReference type="GO" id="GO:0008381">
    <property type="term" value="F:mechanosensitive monoatomic ion channel activity"/>
    <property type="evidence" value="ECO:0007669"/>
    <property type="project" value="InterPro"/>
</dbReference>
<keyword evidence="8 12" id="KW-0472">Membrane</keyword>
<evidence type="ECO:0000259" key="17">
    <source>
        <dbReference type="Pfam" id="PF24874"/>
    </source>
</evidence>
<feature type="transmembrane region" description="Helical" evidence="12">
    <location>
        <begin position="2231"/>
        <end position="2251"/>
    </location>
</feature>
<evidence type="ECO:0000259" key="13">
    <source>
        <dbReference type="Pfam" id="PF12166"/>
    </source>
</evidence>
<organism evidence="18 19">
    <name type="scientific">Pomacea canaliculata</name>
    <name type="common">Golden apple snail</name>
    <dbReference type="NCBI Taxonomy" id="400727"/>
    <lineage>
        <taxon>Eukaryota</taxon>
        <taxon>Metazoa</taxon>
        <taxon>Spiralia</taxon>
        <taxon>Lophotrochozoa</taxon>
        <taxon>Mollusca</taxon>
        <taxon>Gastropoda</taxon>
        <taxon>Caenogastropoda</taxon>
        <taxon>Architaenioglossa</taxon>
        <taxon>Ampullarioidea</taxon>
        <taxon>Ampullariidae</taxon>
        <taxon>Pomacea</taxon>
    </lineage>
</organism>
<evidence type="ECO:0000256" key="6">
    <source>
        <dbReference type="ARBA" id="ARBA00022989"/>
    </source>
</evidence>
<dbReference type="Pfam" id="PF23188">
    <property type="entry name" value="THU_Piezo1"/>
    <property type="match status" value="1"/>
</dbReference>
<dbReference type="InterPro" id="IPR056768">
    <property type="entry name" value="THU_Piezo"/>
</dbReference>
<feature type="transmembrane region" description="Helical" evidence="12">
    <location>
        <begin position="655"/>
        <end position="676"/>
    </location>
</feature>
<feature type="transmembrane region" description="Helical" evidence="12">
    <location>
        <begin position="1108"/>
        <end position="1127"/>
    </location>
</feature>
<dbReference type="InterPro" id="IPR056769">
    <property type="entry name" value="Piezo_TM1-24"/>
</dbReference>
<comment type="caution">
    <text evidence="18">The sequence shown here is derived from an EMBL/GenBank/DDBJ whole genome shotgun (WGS) entry which is preliminary data.</text>
</comment>
<feature type="transmembrane region" description="Helical" evidence="12">
    <location>
        <begin position="419"/>
        <end position="437"/>
    </location>
</feature>
<evidence type="ECO:0000256" key="8">
    <source>
        <dbReference type="ARBA" id="ARBA00023136"/>
    </source>
</evidence>
<keyword evidence="5 12" id="KW-0812">Transmembrane</keyword>
<evidence type="ECO:0000256" key="12">
    <source>
        <dbReference type="SAM" id="Phobius"/>
    </source>
</evidence>
<feature type="transmembrane region" description="Helical" evidence="12">
    <location>
        <begin position="393"/>
        <end position="413"/>
    </location>
</feature>
<feature type="transmembrane region" description="Helical" evidence="12">
    <location>
        <begin position="496"/>
        <end position="514"/>
    </location>
</feature>
<dbReference type="Pfam" id="PF12166">
    <property type="entry name" value="Piezo_cap"/>
    <property type="match status" value="1"/>
</dbReference>
<feature type="transmembrane region" description="Helical" evidence="12">
    <location>
        <begin position="547"/>
        <end position="567"/>
    </location>
</feature>
<feature type="transmembrane region" description="Helical" evidence="12">
    <location>
        <begin position="1792"/>
        <end position="1814"/>
    </location>
</feature>
<dbReference type="PANTHER" id="PTHR47049:SF2">
    <property type="entry name" value="PIEZO-TYPE MECHANOSENSITIVE ION CHANNEL HOMOLOG"/>
    <property type="match status" value="1"/>
</dbReference>
<evidence type="ECO:0000256" key="7">
    <source>
        <dbReference type="ARBA" id="ARBA00023065"/>
    </source>
</evidence>
<evidence type="ECO:0000256" key="2">
    <source>
        <dbReference type="ARBA" id="ARBA00007821"/>
    </source>
</evidence>
<dbReference type="Pfam" id="PF24874">
    <property type="entry name" value="Piezo_THU9_anchor"/>
    <property type="match status" value="1"/>
</dbReference>
<evidence type="ECO:0000259" key="14">
    <source>
        <dbReference type="Pfam" id="PF15917"/>
    </source>
</evidence>
<feature type="transmembrane region" description="Helical" evidence="12">
    <location>
        <begin position="1889"/>
        <end position="1908"/>
    </location>
</feature>
<feature type="transmembrane region" description="Helical" evidence="12">
    <location>
        <begin position="752"/>
        <end position="772"/>
    </location>
</feature>
<dbReference type="PANTHER" id="PTHR47049">
    <property type="entry name" value="PIEZO-TYPE MECHANOSENSITIVE ION CHANNEL HOMOLOG"/>
    <property type="match status" value="1"/>
</dbReference>
<dbReference type="EMBL" id="PZQS01000012">
    <property type="protein sequence ID" value="PVD20913.1"/>
    <property type="molecule type" value="Genomic_DNA"/>
</dbReference>
<dbReference type="STRING" id="400727.A0A2T7NIA7"/>
<feature type="transmembrane region" description="Helical" evidence="12">
    <location>
        <begin position="1581"/>
        <end position="1599"/>
    </location>
</feature>
<evidence type="ECO:0000313" key="18">
    <source>
        <dbReference type="EMBL" id="PVD20913.1"/>
    </source>
</evidence>
<feature type="transmembrane region" description="Helical" evidence="12">
    <location>
        <begin position="573"/>
        <end position="592"/>
    </location>
</feature>
<evidence type="ECO:0000313" key="19">
    <source>
        <dbReference type="Proteomes" id="UP000245119"/>
    </source>
</evidence>
<accession>A0A2T7NIA7</accession>
<keyword evidence="6 12" id="KW-1133">Transmembrane helix</keyword>
<dbReference type="Proteomes" id="UP000245119">
    <property type="component" value="Linkage Group LG12"/>
</dbReference>
<feature type="transmembrane region" description="Helical" evidence="12">
    <location>
        <begin position="1857"/>
        <end position="1877"/>
    </location>
</feature>
<gene>
    <name evidence="18" type="ORF">C0Q70_19076</name>
</gene>
<feature type="coiled-coil region" evidence="10">
    <location>
        <begin position="1283"/>
        <end position="1310"/>
    </location>
</feature>
<feature type="transmembrane region" description="Helical" evidence="12">
    <location>
        <begin position="444"/>
        <end position="465"/>
    </location>
</feature>
<comment type="subcellular location">
    <subcellularLocation>
        <location evidence="1">Cell membrane</location>
        <topology evidence="1">Multi-pass membrane protein</topology>
    </subcellularLocation>
</comment>
<feature type="transmembrane region" description="Helical" evidence="12">
    <location>
        <begin position="778"/>
        <end position="796"/>
    </location>
</feature>
<dbReference type="InterPro" id="IPR031805">
    <property type="entry name" value="Piezo_TM25-28"/>
</dbReference>
<feature type="transmembrane region" description="Helical" evidence="12">
    <location>
        <begin position="982"/>
        <end position="1003"/>
    </location>
</feature>
<feature type="transmembrane region" description="Helical" evidence="12">
    <location>
        <begin position="872"/>
        <end position="890"/>
    </location>
</feature>
<evidence type="ECO:0000256" key="10">
    <source>
        <dbReference type="SAM" id="Coils"/>
    </source>
</evidence>
<evidence type="ECO:0000256" key="11">
    <source>
        <dbReference type="SAM" id="MobiDB-lite"/>
    </source>
</evidence>
<feature type="transmembrane region" description="Helical" evidence="12">
    <location>
        <begin position="132"/>
        <end position="156"/>
    </location>
</feature>
<keyword evidence="4" id="KW-1003">Cell membrane</keyword>
<dbReference type="Pfam" id="PF15917">
    <property type="entry name" value="Piezo_TM25-28"/>
    <property type="match status" value="1"/>
</dbReference>
<feature type="region of interest" description="Disordered" evidence="11">
    <location>
        <begin position="287"/>
        <end position="313"/>
    </location>
</feature>
<feature type="region of interest" description="Disordered" evidence="11">
    <location>
        <begin position="1377"/>
        <end position="1405"/>
    </location>
</feature>
<feature type="domain" description="Piezo THU9 and anchor" evidence="17">
    <location>
        <begin position="1748"/>
        <end position="1986"/>
    </location>
</feature>
<feature type="transmembrane region" description="Helical" evidence="12">
    <location>
        <begin position="191"/>
        <end position="210"/>
    </location>
</feature>
<dbReference type="InterPro" id="IPR056770">
    <property type="entry name" value="Piezo_THU9_anchor"/>
</dbReference>
<feature type="transmembrane region" description="Helical" evidence="12">
    <location>
        <begin position="1553"/>
        <end position="1574"/>
    </location>
</feature>
<dbReference type="InterPro" id="IPR031334">
    <property type="entry name" value="Piezo_cap_dom"/>
</dbReference>
<feature type="region of interest" description="Disordered" evidence="11">
    <location>
        <begin position="694"/>
        <end position="723"/>
    </location>
</feature>
<reference evidence="18 19" key="1">
    <citation type="submission" date="2018-04" db="EMBL/GenBank/DDBJ databases">
        <title>The genome of golden apple snail Pomacea canaliculata provides insight into stress tolerance and invasive adaptation.</title>
        <authorList>
            <person name="Liu C."/>
            <person name="Liu B."/>
            <person name="Ren Y."/>
            <person name="Zhang Y."/>
            <person name="Wang H."/>
            <person name="Li S."/>
            <person name="Jiang F."/>
            <person name="Yin L."/>
            <person name="Zhang G."/>
            <person name="Qian W."/>
            <person name="Fan W."/>
        </authorList>
    </citation>
    <scope>NUCLEOTIDE SEQUENCE [LARGE SCALE GENOMIC DNA]</scope>
    <source>
        <strain evidence="18">SZHN2017</strain>
        <tissue evidence="18">Muscle</tissue>
    </source>
</reference>
<dbReference type="InterPro" id="IPR027272">
    <property type="entry name" value="Piezo"/>
</dbReference>
<keyword evidence="7" id="KW-0406">Ion transport</keyword>
<feature type="transmembrane region" description="Helical" evidence="12">
    <location>
        <begin position="1928"/>
        <end position="1944"/>
    </location>
</feature>
<feature type="transmembrane region" description="Helical" evidence="12">
    <location>
        <begin position="946"/>
        <end position="970"/>
    </location>
</feature>
<feature type="domain" description="Piezo transmembrane helical unit" evidence="15">
    <location>
        <begin position="1536"/>
        <end position="1655"/>
    </location>
</feature>
<name>A0A2T7NIA7_POMCA</name>
<dbReference type="OrthoDB" id="303066at2759"/>
<protein>
    <submittedName>
        <fullName evidence="18">Uncharacterized protein</fullName>
    </submittedName>
</protein>
<evidence type="ECO:0000259" key="16">
    <source>
        <dbReference type="Pfam" id="PF24871"/>
    </source>
</evidence>
<feature type="compositionally biased region" description="Basic and acidic residues" evidence="11">
    <location>
        <begin position="694"/>
        <end position="705"/>
    </location>
</feature>
<feature type="domain" description="Piezo TM1-24" evidence="16">
    <location>
        <begin position="19"/>
        <end position="682"/>
    </location>
</feature>
<feature type="transmembrane region" description="Helical" evidence="12">
    <location>
        <begin position="93"/>
        <end position="111"/>
    </location>
</feature>
<evidence type="ECO:0000256" key="4">
    <source>
        <dbReference type="ARBA" id="ARBA00022475"/>
    </source>
</evidence>
<dbReference type="GO" id="GO:0005886">
    <property type="term" value="C:plasma membrane"/>
    <property type="evidence" value="ECO:0007669"/>
    <property type="project" value="UniProtKB-SubCell"/>
</dbReference>